<dbReference type="EMBL" id="LVLJ01003906">
    <property type="protein sequence ID" value="OAE19241.1"/>
    <property type="molecule type" value="Genomic_DNA"/>
</dbReference>
<sequence length="240" mass="26221">MCKHAGPSVSEVVAARSPFPTGKRKIARTSKLHSSVEARPSAPALLKFNALRSELSDAREAVLGLSSILLITTGGGGGHRTLACHVAVMILVAAADCAYGEDNVFLVNAKKVYLRNCGDSDSFCSPSTDCETDCCCDIIAPIPINTEVEVQCRAKGQKVSRDPWWLYVYVPSIDEFGWVADFFVECGPRICPALRVEAELNLAPQFVKAFYSLRWQHSKAESVLNFLQSCRDAYGTDIRN</sequence>
<reference evidence="1" key="1">
    <citation type="submission" date="2016-03" db="EMBL/GenBank/DDBJ databases">
        <title>Mechanisms controlling the formation of the plant cell surface in tip-growing cells are functionally conserved among land plants.</title>
        <authorList>
            <person name="Honkanen S."/>
            <person name="Jones V.A."/>
            <person name="Morieri G."/>
            <person name="Champion C."/>
            <person name="Hetherington A.J."/>
            <person name="Kelly S."/>
            <person name="Saint-Marcoux D."/>
            <person name="Proust H."/>
            <person name="Prescott H."/>
            <person name="Dolan L."/>
        </authorList>
    </citation>
    <scope>NUCLEOTIDE SEQUENCE [LARGE SCALE GENOMIC DNA]</scope>
    <source>
        <tissue evidence="1">Whole gametophyte</tissue>
    </source>
</reference>
<dbReference type="AlphaFoldDB" id="A0A176VG00"/>
<comment type="caution">
    <text evidence="1">The sequence shown here is derived from an EMBL/GenBank/DDBJ whole genome shotgun (WGS) entry which is preliminary data.</text>
</comment>
<gene>
    <name evidence="1" type="ORF">AXG93_3507s1130</name>
</gene>
<protein>
    <submittedName>
        <fullName evidence="1">Uncharacterized protein</fullName>
    </submittedName>
</protein>
<dbReference type="Proteomes" id="UP000077202">
    <property type="component" value="Unassembled WGS sequence"/>
</dbReference>
<name>A0A176VG00_MARPO</name>
<organism evidence="1 2">
    <name type="scientific">Marchantia polymorpha subsp. ruderalis</name>
    <dbReference type="NCBI Taxonomy" id="1480154"/>
    <lineage>
        <taxon>Eukaryota</taxon>
        <taxon>Viridiplantae</taxon>
        <taxon>Streptophyta</taxon>
        <taxon>Embryophyta</taxon>
        <taxon>Marchantiophyta</taxon>
        <taxon>Marchantiopsida</taxon>
        <taxon>Marchantiidae</taxon>
        <taxon>Marchantiales</taxon>
        <taxon>Marchantiaceae</taxon>
        <taxon>Marchantia</taxon>
    </lineage>
</organism>
<keyword evidence="2" id="KW-1185">Reference proteome</keyword>
<evidence type="ECO:0000313" key="2">
    <source>
        <dbReference type="Proteomes" id="UP000077202"/>
    </source>
</evidence>
<accession>A0A176VG00</accession>
<proteinExistence type="predicted"/>
<evidence type="ECO:0000313" key="1">
    <source>
        <dbReference type="EMBL" id="OAE19241.1"/>
    </source>
</evidence>